<keyword evidence="1 3" id="KW-0479">Metal-binding</keyword>
<dbReference type="GO" id="GO:0004536">
    <property type="term" value="F:DNA nuclease activity"/>
    <property type="evidence" value="ECO:0007669"/>
    <property type="project" value="InterPro"/>
</dbReference>
<dbReference type="Pfam" id="PF01026">
    <property type="entry name" value="TatD_DNase"/>
    <property type="match status" value="1"/>
</dbReference>
<dbReference type="NCBIfam" id="TIGR00010">
    <property type="entry name" value="YchF/TatD family DNA exonuclease"/>
    <property type="match status" value="1"/>
</dbReference>
<accession>A0A6J4M6Y6</accession>
<proteinExistence type="predicted"/>
<feature type="binding site" evidence="3">
    <location>
        <position position="151"/>
    </location>
    <ligand>
        <name>a divalent metal cation</name>
        <dbReference type="ChEBI" id="CHEBI:60240"/>
        <label>2</label>
    </ligand>
</feature>
<gene>
    <name evidence="4" type="ORF">AVDCRST_MAG29-2298</name>
</gene>
<dbReference type="GO" id="GO:0016788">
    <property type="term" value="F:hydrolase activity, acting on ester bonds"/>
    <property type="evidence" value="ECO:0007669"/>
    <property type="project" value="InterPro"/>
</dbReference>
<dbReference type="SUPFAM" id="SSF51556">
    <property type="entry name" value="Metallo-dependent hydrolases"/>
    <property type="match status" value="1"/>
</dbReference>
<dbReference type="InterPro" id="IPR032466">
    <property type="entry name" value="Metal_Hydrolase"/>
</dbReference>
<dbReference type="EMBL" id="CADCUG010000137">
    <property type="protein sequence ID" value="CAA9351834.1"/>
    <property type="molecule type" value="Genomic_DNA"/>
</dbReference>
<dbReference type="GO" id="GO:0046872">
    <property type="term" value="F:metal ion binding"/>
    <property type="evidence" value="ECO:0007669"/>
    <property type="project" value="UniProtKB-KW"/>
</dbReference>
<dbReference type="GO" id="GO:0005829">
    <property type="term" value="C:cytosol"/>
    <property type="evidence" value="ECO:0007669"/>
    <property type="project" value="TreeGrafter"/>
</dbReference>
<feature type="binding site" evidence="3">
    <location>
        <position position="175"/>
    </location>
    <ligand>
        <name>a divalent metal cation</name>
        <dbReference type="ChEBI" id="CHEBI:60240"/>
        <label>2</label>
    </ligand>
</feature>
<keyword evidence="2 4" id="KW-0378">Hydrolase</keyword>
<sequence>MRPDAPLPPPPEPLPYPVVDNHCHLDIGDGLLAVGEAVTAAAAVGVPRIVQVGCDLPGARWAVQAAEDHPAIVAAVALHPNEAPRLAAAGRLDEALAEIERLALSTSRVRAIGETGLDHFRTGPDGRAAQEESFRRCIDLAKRLDKALMIHDRDAHADVLRVLDDEGWPERTVLHCFSGDVDFARACLDRGAWLSYAGTVTFKNAAPLRVALTATPLERVLVETDAPFLTPTPYRGRPNASYLVPHTVRAIAAVLRRPLDEVCLAIDANTDAAYGGGWAA</sequence>
<dbReference type="PANTHER" id="PTHR46124">
    <property type="entry name" value="D-AMINOACYL-TRNA DEACYLASE"/>
    <property type="match status" value="1"/>
</dbReference>
<evidence type="ECO:0000313" key="4">
    <source>
        <dbReference type="EMBL" id="CAA9351834.1"/>
    </source>
</evidence>
<feature type="binding site" evidence="3">
    <location>
        <position position="24"/>
    </location>
    <ligand>
        <name>a divalent metal cation</name>
        <dbReference type="ChEBI" id="CHEBI:60240"/>
        <label>1</label>
    </ligand>
</feature>
<evidence type="ECO:0000256" key="1">
    <source>
        <dbReference type="ARBA" id="ARBA00022723"/>
    </source>
</evidence>
<protein>
    <submittedName>
        <fullName evidence="4">Uncharacterized metal-dependent hydrolase YcfH</fullName>
    </submittedName>
</protein>
<dbReference type="PIRSF" id="PIRSF005902">
    <property type="entry name" value="DNase_TatD"/>
    <property type="match status" value="1"/>
</dbReference>
<evidence type="ECO:0000256" key="2">
    <source>
        <dbReference type="ARBA" id="ARBA00022801"/>
    </source>
</evidence>
<dbReference type="PANTHER" id="PTHR46124:SF2">
    <property type="entry name" value="D-AMINOACYL-TRNA DEACYLASE"/>
    <property type="match status" value="1"/>
</dbReference>
<dbReference type="InterPro" id="IPR015991">
    <property type="entry name" value="TatD/YcfH-like"/>
</dbReference>
<reference evidence="4" key="1">
    <citation type="submission" date="2020-02" db="EMBL/GenBank/DDBJ databases">
        <authorList>
            <person name="Meier V. D."/>
        </authorList>
    </citation>
    <scope>NUCLEOTIDE SEQUENCE</scope>
    <source>
        <strain evidence="4">AVDCRST_MAG29</strain>
    </source>
</reference>
<feature type="binding site" evidence="3">
    <location>
        <position position="225"/>
    </location>
    <ligand>
        <name>a divalent metal cation</name>
        <dbReference type="ChEBI" id="CHEBI:60240"/>
        <label>1</label>
    </ligand>
</feature>
<name>A0A6J4M6Y6_9ACTN</name>
<organism evidence="4">
    <name type="scientific">uncultured Nocardioidaceae bacterium</name>
    <dbReference type="NCBI Taxonomy" id="253824"/>
    <lineage>
        <taxon>Bacteria</taxon>
        <taxon>Bacillati</taxon>
        <taxon>Actinomycetota</taxon>
        <taxon>Actinomycetes</taxon>
        <taxon>Propionibacteriales</taxon>
        <taxon>Nocardioidaceae</taxon>
        <taxon>environmental samples</taxon>
    </lineage>
</organism>
<feature type="binding site" evidence="3">
    <location>
        <position position="22"/>
    </location>
    <ligand>
        <name>a divalent metal cation</name>
        <dbReference type="ChEBI" id="CHEBI:60240"/>
        <label>1</label>
    </ligand>
</feature>
<evidence type="ECO:0000256" key="3">
    <source>
        <dbReference type="PIRSR" id="PIRSR005902-1"/>
    </source>
</evidence>
<feature type="binding site" evidence="3">
    <location>
        <position position="114"/>
    </location>
    <ligand>
        <name>a divalent metal cation</name>
        <dbReference type="ChEBI" id="CHEBI:60240"/>
        <label>1</label>
    </ligand>
</feature>
<dbReference type="Gene3D" id="3.20.20.140">
    <property type="entry name" value="Metal-dependent hydrolases"/>
    <property type="match status" value="1"/>
</dbReference>
<dbReference type="FunFam" id="3.20.20.140:FF:000005">
    <property type="entry name" value="TatD family hydrolase"/>
    <property type="match status" value="1"/>
</dbReference>
<dbReference type="InterPro" id="IPR001130">
    <property type="entry name" value="TatD-like"/>
</dbReference>
<dbReference type="AlphaFoldDB" id="A0A6J4M6Y6"/>
<dbReference type="CDD" id="cd01310">
    <property type="entry name" value="TatD_DNAse"/>
    <property type="match status" value="1"/>
</dbReference>